<reference evidence="3 4" key="1">
    <citation type="journal article" date="2012" name="Eukaryot. Cell">
        <title>Genome sequence of the Trichosporon asahii environmental strain CBS 8904.</title>
        <authorList>
            <person name="Yang R.Y."/>
            <person name="Li H.T."/>
            <person name="Zhu H."/>
            <person name="Zhou G.P."/>
            <person name="Wang M."/>
            <person name="Wang L."/>
        </authorList>
    </citation>
    <scope>NUCLEOTIDE SEQUENCE [LARGE SCALE GENOMIC DNA]</scope>
    <source>
        <strain evidence="3 4">CBS 8904</strain>
    </source>
</reference>
<dbReference type="HOGENOM" id="CLU_280925_0_0_1"/>
<dbReference type="InParanoid" id="K1W8A5"/>
<feature type="compositionally biased region" description="Acidic residues" evidence="1">
    <location>
        <begin position="904"/>
        <end position="913"/>
    </location>
</feature>
<organism evidence="3 4">
    <name type="scientific">Trichosporon asahii var. asahii (strain CBS 8904)</name>
    <name type="common">Yeast</name>
    <dbReference type="NCBI Taxonomy" id="1220162"/>
    <lineage>
        <taxon>Eukaryota</taxon>
        <taxon>Fungi</taxon>
        <taxon>Dikarya</taxon>
        <taxon>Basidiomycota</taxon>
        <taxon>Agaricomycotina</taxon>
        <taxon>Tremellomycetes</taxon>
        <taxon>Trichosporonales</taxon>
        <taxon>Trichosporonaceae</taxon>
        <taxon>Trichosporon</taxon>
    </lineage>
</organism>
<feature type="region of interest" description="Disordered" evidence="1">
    <location>
        <begin position="1059"/>
        <end position="1117"/>
    </location>
</feature>
<dbReference type="eggNOG" id="ENOG502QQB8">
    <property type="taxonomic scope" value="Eukaryota"/>
</dbReference>
<feature type="domain" description="MULE transposase" evidence="2">
    <location>
        <begin position="359"/>
        <end position="456"/>
    </location>
</feature>
<dbReference type="InterPro" id="IPR018289">
    <property type="entry name" value="MULE_transposase_dom"/>
</dbReference>
<protein>
    <recommendedName>
        <fullName evidence="2">MULE transposase domain-containing protein</fullName>
    </recommendedName>
</protein>
<dbReference type="Proteomes" id="UP000006757">
    <property type="component" value="Unassembled WGS sequence"/>
</dbReference>
<comment type="caution">
    <text evidence="3">The sequence shown here is derived from an EMBL/GenBank/DDBJ whole genome shotgun (WGS) entry which is preliminary data.</text>
</comment>
<feature type="region of interest" description="Disordered" evidence="1">
    <location>
        <begin position="479"/>
        <end position="509"/>
    </location>
</feature>
<name>K1W8A5_TRIAC</name>
<keyword evidence="4" id="KW-1185">Reference proteome</keyword>
<feature type="compositionally biased region" description="Basic and acidic residues" evidence="1">
    <location>
        <begin position="893"/>
        <end position="903"/>
    </location>
</feature>
<feature type="compositionally biased region" description="Polar residues" evidence="1">
    <location>
        <begin position="1"/>
        <end position="10"/>
    </location>
</feature>
<feature type="compositionally biased region" description="Basic and acidic residues" evidence="1">
    <location>
        <begin position="852"/>
        <end position="861"/>
    </location>
</feature>
<accession>K1W8A5</accession>
<evidence type="ECO:0000256" key="1">
    <source>
        <dbReference type="SAM" id="MobiDB-lite"/>
    </source>
</evidence>
<evidence type="ECO:0000313" key="3">
    <source>
        <dbReference type="EMBL" id="EKD05068.1"/>
    </source>
</evidence>
<dbReference type="STRING" id="1220162.K1W8A5"/>
<proteinExistence type="predicted"/>
<dbReference type="Pfam" id="PF10551">
    <property type="entry name" value="MULE"/>
    <property type="match status" value="1"/>
</dbReference>
<feature type="compositionally biased region" description="Basic and acidic residues" evidence="1">
    <location>
        <begin position="219"/>
        <end position="236"/>
    </location>
</feature>
<feature type="region of interest" description="Disordered" evidence="1">
    <location>
        <begin position="876"/>
        <end position="913"/>
    </location>
</feature>
<feature type="compositionally biased region" description="Low complexity" evidence="1">
    <location>
        <begin position="79"/>
        <end position="90"/>
    </location>
</feature>
<dbReference type="EMBL" id="AMBO01000146">
    <property type="protein sequence ID" value="EKD05068.1"/>
    <property type="molecule type" value="Genomic_DNA"/>
</dbReference>
<feature type="region of interest" description="Disordered" evidence="1">
    <location>
        <begin position="820"/>
        <end position="861"/>
    </location>
</feature>
<feature type="region of interest" description="Disordered" evidence="1">
    <location>
        <begin position="218"/>
        <end position="245"/>
    </location>
</feature>
<feature type="compositionally biased region" description="Low complexity" evidence="1">
    <location>
        <begin position="26"/>
        <end position="37"/>
    </location>
</feature>
<dbReference type="PANTHER" id="PTHR31569">
    <property type="entry name" value="SWIM-TYPE DOMAIN-CONTAINING PROTEIN"/>
    <property type="match status" value="1"/>
</dbReference>
<feature type="compositionally biased region" description="Basic residues" evidence="1">
    <location>
        <begin position="832"/>
        <end position="842"/>
    </location>
</feature>
<evidence type="ECO:0000259" key="2">
    <source>
        <dbReference type="Pfam" id="PF10551"/>
    </source>
</evidence>
<dbReference type="OMA" id="CTHQFRT"/>
<dbReference type="InterPro" id="IPR052579">
    <property type="entry name" value="Zinc_finger_SWIM"/>
</dbReference>
<feature type="compositionally biased region" description="Polar residues" evidence="1">
    <location>
        <begin position="49"/>
        <end position="78"/>
    </location>
</feature>
<evidence type="ECO:0000313" key="4">
    <source>
        <dbReference type="Proteomes" id="UP000006757"/>
    </source>
</evidence>
<dbReference type="AlphaFoldDB" id="K1W8A5"/>
<sequence>MSVRSFSPRQRTPCLSYAEVAHPDFSNSDGDNDSNGDPLEAPHSLPDTPDTSSTNENGSPTTSPLNSTSAPSPPTVQASPGVTPSSPSVVETDTEPIRRSDFAQTVEEVLEDLPELSHPPMPRFNAPSKAELETEMSNWALREGFALKVRSNNKPRRRAGRPQRHYITYQCIRGGEYRDSVGEEARQRAASTFLTSCPFAVKVHLVPHDGRPRYLVVGHPEKVDSDGNRVRTDLHNHPPIHPGQDHRMRQLRSEILEQIRSLAKTTLSPVQIYAHICDLYPLETANLLSSDISRYCKQARASQLCGAGPAEYLRRYLAENAQREGIIYRIEQRGDDDTLNTAVWLASTSRALAHRFSTVLSVDVTYNGDRHDHKILHIAGFTATNESFTIALAAMPDENEETITRCLQTVLHLLGGNLVPEVVVTDRGMSIRNAVAAVWPSPATQNLFCSWHIEENLRTWLAQALSMYVSVQQKAQETRRAAEAAARRSRRSRPSNGPGGGFSGGATQTTTQPVATISDAPPESAYGLFDDEGRVLDSAGLLNLKKRVVRSYRQKVIQAKTEEELRNGLAAWAAEWRGESYHGALERVVVAGLRYAEDDGDGFIHCRTNRYLHFNQRTTSRLEAMHASLRSYIGDRSRRHRLPVDRLVVLSLDKFRAQWSQLRHHMDYEISHRPSSNSLLLFHQVKARVSEHALNLLKNQLGIAKNIIKRRRGVRYHRDGRLVPETPPCTHQFRTSVGLPCAHEIARVQDTVNNGSGALTMAHFHRQWWLTDSSTLLNLKDTLDARIQPGSPVVTLEIDVLQPCGPRRLLDPLTASARRSLAVGGSATSRRAPPRRGPRTHTGRLLTQAEVRNGDEPHVSDHPRCPACLRHHDPFSNPCRESTEAATATATAAERRESQRDGEETQFDSDDDDFRSINPVYLSLRAADCDSCPFCRKNHSRRWCNLMYEWRRWYAAQNAAGDRQEPASPNESFVSALEVASEPSESLEDAERVAEAVIACGESVPATPERLPFDPYYDPTPSPPTVSAADLELDDIVGWSNAVRTQRLGSIHHEWMAEQPYPSSNDSMVPETQLETSSPVPAPEPVTTPSDSEMVSPPPLRLVPEGVERSKRRRCSP</sequence>
<feature type="region of interest" description="Disordered" evidence="1">
    <location>
        <begin position="1"/>
        <end position="100"/>
    </location>
</feature>
<gene>
    <name evidence="3" type="ORF">A1Q2_00612</name>
</gene>
<dbReference type="PANTHER" id="PTHR31569:SF4">
    <property type="entry name" value="SWIM-TYPE DOMAIN-CONTAINING PROTEIN"/>
    <property type="match status" value="1"/>
</dbReference>